<dbReference type="EMBL" id="KB644411">
    <property type="protein sequence ID" value="EPS29025.1"/>
    <property type="molecule type" value="Genomic_DNA"/>
</dbReference>
<name>S7ZED8_PENO1</name>
<evidence type="ECO:0000313" key="2">
    <source>
        <dbReference type="Proteomes" id="UP000019376"/>
    </source>
</evidence>
<organism evidence="1 2">
    <name type="scientific">Penicillium oxalicum (strain 114-2 / CGMCC 5302)</name>
    <name type="common">Penicillium decumbens</name>
    <dbReference type="NCBI Taxonomy" id="933388"/>
    <lineage>
        <taxon>Eukaryota</taxon>
        <taxon>Fungi</taxon>
        <taxon>Dikarya</taxon>
        <taxon>Ascomycota</taxon>
        <taxon>Pezizomycotina</taxon>
        <taxon>Eurotiomycetes</taxon>
        <taxon>Eurotiomycetidae</taxon>
        <taxon>Eurotiales</taxon>
        <taxon>Aspergillaceae</taxon>
        <taxon>Penicillium</taxon>
    </lineage>
</organism>
<dbReference type="AlphaFoldDB" id="S7ZED8"/>
<proteinExistence type="predicted"/>
<sequence length="140" mass="15884">MSDESNHLTRPAYGGSCRGRKFIFLLYLHIMPAEDNGVDMDSRRVAVTTRVIVAQDQRHRHPWNSLFAARRARTAIDGSGGLEWINNHVHGLVHLLRTLQRRLAPTGEKKIYLLKGPQWVRGVRKTKDSSSSTGCVYHVL</sequence>
<reference evidence="1 2" key="1">
    <citation type="journal article" date="2013" name="PLoS ONE">
        <title>Genomic and secretomic analyses reveal unique features of the lignocellulolytic enzyme system of Penicillium decumbens.</title>
        <authorList>
            <person name="Liu G."/>
            <person name="Zhang L."/>
            <person name="Wei X."/>
            <person name="Zou G."/>
            <person name="Qin Y."/>
            <person name="Ma L."/>
            <person name="Li J."/>
            <person name="Zheng H."/>
            <person name="Wang S."/>
            <person name="Wang C."/>
            <person name="Xun L."/>
            <person name="Zhao G.-P."/>
            <person name="Zhou Z."/>
            <person name="Qu Y."/>
        </authorList>
    </citation>
    <scope>NUCLEOTIDE SEQUENCE [LARGE SCALE GENOMIC DNA]</scope>
    <source>
        <strain evidence="2">114-2 / CGMCC 5302</strain>
    </source>
</reference>
<dbReference type="Proteomes" id="UP000019376">
    <property type="component" value="Unassembled WGS sequence"/>
</dbReference>
<evidence type="ECO:0000313" key="1">
    <source>
        <dbReference type="EMBL" id="EPS29025.1"/>
    </source>
</evidence>
<protein>
    <submittedName>
        <fullName evidence="1">Uncharacterized protein</fullName>
    </submittedName>
</protein>
<dbReference type="HOGENOM" id="CLU_1835825_0_0_1"/>
<gene>
    <name evidence="1" type="ORF">PDE_03971</name>
</gene>
<accession>S7ZED8</accession>
<keyword evidence="2" id="KW-1185">Reference proteome</keyword>